<dbReference type="Proteomes" id="UP000784294">
    <property type="component" value="Unassembled WGS sequence"/>
</dbReference>
<evidence type="ECO:0000313" key="2">
    <source>
        <dbReference type="Proteomes" id="UP000784294"/>
    </source>
</evidence>
<keyword evidence="2" id="KW-1185">Reference proteome</keyword>
<accession>A0A448WME7</accession>
<dbReference type="EMBL" id="CAAALY010024628">
    <property type="protein sequence ID" value="VEL15447.1"/>
    <property type="molecule type" value="Genomic_DNA"/>
</dbReference>
<organism evidence="1 2">
    <name type="scientific">Protopolystoma xenopodis</name>
    <dbReference type="NCBI Taxonomy" id="117903"/>
    <lineage>
        <taxon>Eukaryota</taxon>
        <taxon>Metazoa</taxon>
        <taxon>Spiralia</taxon>
        <taxon>Lophotrochozoa</taxon>
        <taxon>Platyhelminthes</taxon>
        <taxon>Monogenea</taxon>
        <taxon>Polyopisthocotylea</taxon>
        <taxon>Polystomatidea</taxon>
        <taxon>Polystomatidae</taxon>
        <taxon>Protopolystoma</taxon>
    </lineage>
</organism>
<gene>
    <name evidence="1" type="ORF">PXEA_LOCUS8887</name>
</gene>
<comment type="caution">
    <text evidence="1">The sequence shown here is derived from an EMBL/GenBank/DDBJ whole genome shotgun (WGS) entry which is preliminary data.</text>
</comment>
<proteinExistence type="predicted"/>
<evidence type="ECO:0000313" key="1">
    <source>
        <dbReference type="EMBL" id="VEL15447.1"/>
    </source>
</evidence>
<name>A0A448WME7_9PLAT</name>
<dbReference type="AlphaFoldDB" id="A0A448WME7"/>
<reference evidence="1" key="1">
    <citation type="submission" date="2018-11" db="EMBL/GenBank/DDBJ databases">
        <authorList>
            <consortium name="Pathogen Informatics"/>
        </authorList>
    </citation>
    <scope>NUCLEOTIDE SEQUENCE</scope>
</reference>
<protein>
    <submittedName>
        <fullName evidence="1">Uncharacterized protein</fullName>
    </submittedName>
</protein>
<sequence length="154" mass="17395">MCLAHFSECCHLRPFVLRTRRAEDSNLAVSADEERAGQVENAVRLGHENGFQECLLKQKCISLRRFGSVDGTKMLLHGMYEKRMQAGTVFPLTTNPLLATIYSPQDRSNVHFIESGSLDALFRRLHASFVHFFKLATAPHLPTIGHLHMFASNQ</sequence>